<sequence length="95" mass="10961">MPNIPSLERAMIHLAHLGDRGTSVTAVRRFDNKRHPLQKRDIMLAIYSFEPIVTLKKKSRCLHNSVVHILQKKEEGRDRNEQQQDPKTASSGYNI</sequence>
<evidence type="ECO:0000313" key="3">
    <source>
        <dbReference type="WBParaSite" id="EN70_173"/>
    </source>
</evidence>
<dbReference type="Proteomes" id="UP000095285">
    <property type="component" value="Unassembled WGS sequence"/>
</dbReference>
<dbReference type="WBParaSite" id="EN70_173">
    <property type="protein sequence ID" value="EN70_173"/>
    <property type="gene ID" value="EN70_173"/>
</dbReference>
<keyword evidence="2" id="KW-1185">Reference proteome</keyword>
<organism evidence="2 3">
    <name type="scientific">Loa loa</name>
    <name type="common">Eye worm</name>
    <name type="synonym">Filaria loa</name>
    <dbReference type="NCBI Taxonomy" id="7209"/>
    <lineage>
        <taxon>Eukaryota</taxon>
        <taxon>Metazoa</taxon>
        <taxon>Ecdysozoa</taxon>
        <taxon>Nematoda</taxon>
        <taxon>Chromadorea</taxon>
        <taxon>Rhabditida</taxon>
        <taxon>Spirurina</taxon>
        <taxon>Spiruromorpha</taxon>
        <taxon>Filarioidea</taxon>
        <taxon>Onchocercidae</taxon>
        <taxon>Loa</taxon>
    </lineage>
</organism>
<proteinExistence type="predicted"/>
<feature type="region of interest" description="Disordered" evidence="1">
    <location>
        <begin position="71"/>
        <end position="95"/>
    </location>
</feature>
<feature type="compositionally biased region" description="Polar residues" evidence="1">
    <location>
        <begin position="85"/>
        <end position="95"/>
    </location>
</feature>
<reference evidence="3" key="2">
    <citation type="submission" date="2016-11" db="UniProtKB">
        <authorList>
            <consortium name="WormBaseParasite"/>
        </authorList>
    </citation>
    <scope>IDENTIFICATION</scope>
</reference>
<feature type="compositionally biased region" description="Basic and acidic residues" evidence="1">
    <location>
        <begin position="71"/>
        <end position="84"/>
    </location>
</feature>
<dbReference type="AlphaFoldDB" id="A0A1I7VEP0"/>
<protein>
    <submittedName>
        <fullName evidence="3">Uncharacterized protein</fullName>
    </submittedName>
</protein>
<reference evidence="2" key="1">
    <citation type="submission" date="2012-04" db="EMBL/GenBank/DDBJ databases">
        <title>The Genome Sequence of Loa loa.</title>
        <authorList>
            <consortium name="The Broad Institute Genome Sequencing Platform"/>
            <consortium name="Broad Institute Genome Sequencing Center for Infectious Disease"/>
            <person name="Nutman T.B."/>
            <person name="Fink D.L."/>
            <person name="Russ C."/>
            <person name="Young S."/>
            <person name="Zeng Q."/>
            <person name="Gargeya S."/>
            <person name="Alvarado L."/>
            <person name="Berlin A."/>
            <person name="Chapman S.B."/>
            <person name="Chen Z."/>
            <person name="Freedman E."/>
            <person name="Gellesch M."/>
            <person name="Goldberg J."/>
            <person name="Griggs A."/>
            <person name="Gujja S."/>
            <person name="Heilman E.R."/>
            <person name="Heiman D."/>
            <person name="Howarth C."/>
            <person name="Mehta T."/>
            <person name="Neiman D."/>
            <person name="Pearson M."/>
            <person name="Roberts A."/>
            <person name="Saif S."/>
            <person name="Shea T."/>
            <person name="Shenoy N."/>
            <person name="Sisk P."/>
            <person name="Stolte C."/>
            <person name="Sykes S."/>
            <person name="White J."/>
            <person name="Yandava C."/>
            <person name="Haas B."/>
            <person name="Henn M.R."/>
            <person name="Nusbaum C."/>
            <person name="Birren B."/>
        </authorList>
    </citation>
    <scope>NUCLEOTIDE SEQUENCE [LARGE SCALE GENOMIC DNA]</scope>
</reference>
<evidence type="ECO:0000256" key="1">
    <source>
        <dbReference type="SAM" id="MobiDB-lite"/>
    </source>
</evidence>
<name>A0A1I7VEP0_LOALO</name>
<accession>A0A1I7VEP0</accession>
<evidence type="ECO:0000313" key="2">
    <source>
        <dbReference type="Proteomes" id="UP000095285"/>
    </source>
</evidence>